<dbReference type="Proteomes" id="UP001601521">
    <property type="component" value="Unassembled WGS sequence"/>
</dbReference>
<organism evidence="5 6">
    <name type="scientific">Nocardia africana</name>
    <dbReference type="NCBI Taxonomy" id="134964"/>
    <lineage>
        <taxon>Bacteria</taxon>
        <taxon>Bacillati</taxon>
        <taxon>Actinomycetota</taxon>
        <taxon>Actinomycetes</taxon>
        <taxon>Mycobacteriales</taxon>
        <taxon>Nocardiaceae</taxon>
        <taxon>Nocardia</taxon>
    </lineage>
</organism>
<accession>A0ABW6NCH8</accession>
<dbReference type="EMBL" id="JBIALX010000002">
    <property type="protein sequence ID" value="MFF0452778.1"/>
    <property type="molecule type" value="Genomic_DNA"/>
</dbReference>
<keyword evidence="6" id="KW-1185">Reference proteome</keyword>
<feature type="domain" description="GntR C-terminal" evidence="4">
    <location>
        <begin position="18"/>
        <end position="99"/>
    </location>
</feature>
<evidence type="ECO:0000256" key="1">
    <source>
        <dbReference type="ARBA" id="ARBA00023015"/>
    </source>
</evidence>
<name>A0ABW6NCH8_9NOCA</name>
<dbReference type="Gene3D" id="1.20.120.530">
    <property type="entry name" value="GntR ligand-binding domain-like"/>
    <property type="match status" value="1"/>
</dbReference>
<dbReference type="InterPro" id="IPR011711">
    <property type="entry name" value="GntR_C"/>
</dbReference>
<dbReference type="Pfam" id="PF07729">
    <property type="entry name" value="FCD"/>
    <property type="match status" value="1"/>
</dbReference>
<sequence length="103" mass="11691">MNGWFRTAADEDSAFTEAVQIRDTIAPLLIEEASRRITLADQAALAERLEKVRKTRESKAAFDFIWACWDLHAYFADIGKVGLLNTLYLSIMDVCTTYVSEKL</sequence>
<evidence type="ECO:0000313" key="6">
    <source>
        <dbReference type="Proteomes" id="UP001601521"/>
    </source>
</evidence>
<keyword evidence="3" id="KW-0804">Transcription</keyword>
<keyword evidence="1" id="KW-0805">Transcription regulation</keyword>
<evidence type="ECO:0000256" key="2">
    <source>
        <dbReference type="ARBA" id="ARBA00023125"/>
    </source>
</evidence>
<keyword evidence="2" id="KW-0238">DNA-binding</keyword>
<gene>
    <name evidence="5" type="ORF">ACFYTH_05325</name>
</gene>
<evidence type="ECO:0000256" key="3">
    <source>
        <dbReference type="ARBA" id="ARBA00023163"/>
    </source>
</evidence>
<reference evidence="5 6" key="1">
    <citation type="submission" date="2024-10" db="EMBL/GenBank/DDBJ databases">
        <title>The Natural Products Discovery Center: Release of the First 8490 Sequenced Strains for Exploring Actinobacteria Biosynthetic Diversity.</title>
        <authorList>
            <person name="Kalkreuter E."/>
            <person name="Kautsar S.A."/>
            <person name="Yang D."/>
            <person name="Bader C.D."/>
            <person name="Teijaro C.N."/>
            <person name="Fluegel L."/>
            <person name="Davis C.M."/>
            <person name="Simpson J.R."/>
            <person name="Lauterbach L."/>
            <person name="Steele A.D."/>
            <person name="Gui C."/>
            <person name="Meng S."/>
            <person name="Li G."/>
            <person name="Viehrig K."/>
            <person name="Ye F."/>
            <person name="Su P."/>
            <person name="Kiefer A.F."/>
            <person name="Nichols A."/>
            <person name="Cepeda A.J."/>
            <person name="Yan W."/>
            <person name="Fan B."/>
            <person name="Jiang Y."/>
            <person name="Adhikari A."/>
            <person name="Zheng C.-J."/>
            <person name="Schuster L."/>
            <person name="Cowan T.M."/>
            <person name="Smanski M.J."/>
            <person name="Chevrette M.G."/>
            <person name="De Carvalho L.P.S."/>
            <person name="Shen B."/>
        </authorList>
    </citation>
    <scope>NUCLEOTIDE SEQUENCE [LARGE SCALE GENOMIC DNA]</scope>
    <source>
        <strain evidence="5 6">NPDC004550</strain>
    </source>
</reference>
<evidence type="ECO:0000313" key="5">
    <source>
        <dbReference type="EMBL" id="MFF0452778.1"/>
    </source>
</evidence>
<comment type="caution">
    <text evidence="5">The sequence shown here is derived from an EMBL/GenBank/DDBJ whole genome shotgun (WGS) entry which is preliminary data.</text>
</comment>
<proteinExistence type="predicted"/>
<evidence type="ECO:0000259" key="4">
    <source>
        <dbReference type="Pfam" id="PF07729"/>
    </source>
</evidence>
<dbReference type="InterPro" id="IPR008920">
    <property type="entry name" value="TF_FadR/GntR_C"/>
</dbReference>
<dbReference type="RefSeq" id="WP_387249454.1">
    <property type="nucleotide sequence ID" value="NZ_JBIALX010000002.1"/>
</dbReference>
<protein>
    <submittedName>
        <fullName evidence="5">FCD domain-containing protein</fullName>
    </submittedName>
</protein>